<evidence type="ECO:0000313" key="1">
    <source>
        <dbReference type="EnsemblMetazoa" id="GPAI030804-PA"/>
    </source>
</evidence>
<reference evidence="2" key="1">
    <citation type="submission" date="2014-03" db="EMBL/GenBank/DDBJ databases">
        <authorList>
            <person name="Aksoy S."/>
            <person name="Warren W."/>
            <person name="Wilson R.K."/>
        </authorList>
    </citation>
    <scope>NUCLEOTIDE SEQUENCE [LARGE SCALE GENOMIC DNA]</scope>
    <source>
        <strain evidence="2">IAEA</strain>
    </source>
</reference>
<proteinExistence type="predicted"/>
<dbReference type="EnsemblMetazoa" id="GPAI030804-RA">
    <property type="protein sequence ID" value="GPAI030804-PA"/>
    <property type="gene ID" value="GPAI030804"/>
</dbReference>
<organism evidence="1 2">
    <name type="scientific">Glossina pallidipes</name>
    <name type="common">Tsetse fly</name>
    <dbReference type="NCBI Taxonomy" id="7398"/>
    <lineage>
        <taxon>Eukaryota</taxon>
        <taxon>Metazoa</taxon>
        <taxon>Ecdysozoa</taxon>
        <taxon>Arthropoda</taxon>
        <taxon>Hexapoda</taxon>
        <taxon>Insecta</taxon>
        <taxon>Pterygota</taxon>
        <taxon>Neoptera</taxon>
        <taxon>Endopterygota</taxon>
        <taxon>Diptera</taxon>
        <taxon>Brachycera</taxon>
        <taxon>Muscomorpha</taxon>
        <taxon>Hippoboscoidea</taxon>
        <taxon>Glossinidae</taxon>
        <taxon>Glossina</taxon>
    </lineage>
</organism>
<dbReference type="AlphaFoldDB" id="A0A1B0A0M3"/>
<dbReference type="Proteomes" id="UP000092445">
    <property type="component" value="Unassembled WGS sequence"/>
</dbReference>
<name>A0A1B0A0M3_GLOPL</name>
<dbReference type="VEuPathDB" id="VectorBase:GPAI030804"/>
<accession>A0A1B0A0M3</accession>
<evidence type="ECO:0000313" key="2">
    <source>
        <dbReference type="Proteomes" id="UP000092445"/>
    </source>
</evidence>
<sequence>MADILHITLNISSGVPTLVAASCERLPFKGSKSFNFHFLKLHEKSILLTITLQPQLIAIVNISDFGYGEWNFLHMEIQHTLHAMFMNRNLIFLDNGWILSHHVHIKAYAFKNKSKK</sequence>
<reference evidence="1" key="2">
    <citation type="submission" date="2020-05" db="UniProtKB">
        <authorList>
            <consortium name="EnsemblMetazoa"/>
        </authorList>
    </citation>
    <scope>IDENTIFICATION</scope>
    <source>
        <strain evidence="1">IAEA</strain>
    </source>
</reference>
<protein>
    <submittedName>
        <fullName evidence="1">Uncharacterized protein</fullName>
    </submittedName>
</protein>
<keyword evidence="2" id="KW-1185">Reference proteome</keyword>